<accession>A0A1F8ARU4</accession>
<dbReference type="InterPro" id="IPR013217">
    <property type="entry name" value="Methyltransf_12"/>
</dbReference>
<gene>
    <name evidence="2" type="ORF">A3E44_00945</name>
</gene>
<dbReference type="InterPro" id="IPR029063">
    <property type="entry name" value="SAM-dependent_MTases_sf"/>
</dbReference>
<comment type="caution">
    <text evidence="2">The sequence shown here is derived from an EMBL/GenBank/DDBJ whole genome shotgun (WGS) entry which is preliminary data.</text>
</comment>
<dbReference type="SUPFAM" id="SSF53335">
    <property type="entry name" value="S-adenosyl-L-methionine-dependent methyltransferases"/>
    <property type="match status" value="1"/>
</dbReference>
<organism evidence="2 3">
    <name type="scientific">Candidatus Woesebacteria bacterium RIFCSPHIGHO2_12_FULL_41_24</name>
    <dbReference type="NCBI Taxonomy" id="1802510"/>
    <lineage>
        <taxon>Bacteria</taxon>
        <taxon>Candidatus Woeseibacteriota</taxon>
    </lineage>
</organism>
<dbReference type="AlphaFoldDB" id="A0A1F8ARU4"/>
<reference evidence="2 3" key="1">
    <citation type="journal article" date="2016" name="Nat. Commun.">
        <title>Thousands of microbial genomes shed light on interconnected biogeochemical processes in an aquifer system.</title>
        <authorList>
            <person name="Anantharaman K."/>
            <person name="Brown C.T."/>
            <person name="Hug L.A."/>
            <person name="Sharon I."/>
            <person name="Castelle C.J."/>
            <person name="Probst A.J."/>
            <person name="Thomas B.C."/>
            <person name="Singh A."/>
            <person name="Wilkins M.J."/>
            <person name="Karaoz U."/>
            <person name="Brodie E.L."/>
            <person name="Williams K.H."/>
            <person name="Hubbard S.S."/>
            <person name="Banfield J.F."/>
        </authorList>
    </citation>
    <scope>NUCLEOTIDE SEQUENCE [LARGE SCALE GENOMIC DNA]</scope>
</reference>
<dbReference type="Pfam" id="PF08242">
    <property type="entry name" value="Methyltransf_12"/>
    <property type="match status" value="1"/>
</dbReference>
<dbReference type="Gene3D" id="3.40.50.150">
    <property type="entry name" value="Vaccinia Virus protein VP39"/>
    <property type="match status" value="1"/>
</dbReference>
<name>A0A1F8ARU4_9BACT</name>
<feature type="domain" description="Methyltransferase type 12" evidence="1">
    <location>
        <begin position="46"/>
        <end position="138"/>
    </location>
</feature>
<evidence type="ECO:0000259" key="1">
    <source>
        <dbReference type="Pfam" id="PF08242"/>
    </source>
</evidence>
<evidence type="ECO:0000313" key="3">
    <source>
        <dbReference type="Proteomes" id="UP000178603"/>
    </source>
</evidence>
<dbReference type="CDD" id="cd02440">
    <property type="entry name" value="AdoMet_MTases"/>
    <property type="match status" value="1"/>
</dbReference>
<protein>
    <recommendedName>
        <fullName evidence="1">Methyltransferase type 12 domain-containing protein</fullName>
    </recommendedName>
</protein>
<dbReference type="Proteomes" id="UP000178603">
    <property type="component" value="Unassembled WGS sequence"/>
</dbReference>
<dbReference type="EMBL" id="MGGW01000017">
    <property type="protein sequence ID" value="OGM54229.1"/>
    <property type="molecule type" value="Genomic_DNA"/>
</dbReference>
<proteinExistence type="predicted"/>
<sequence>MRASVRSYDTYDYPAYWQNRSYEHKSELLALTRLLSQIPEIETLADIGGGFGRLINVYNPRAKRIYLIDPSIKLLTKARKDFARFKKIKYVHSSLENLLAKKFRNKFDVIVMVRVMHHIWDIDRCFEILAKLTNKNAYLILEFANKTHWKALLTKFLHGDFTFPLDIFSIDRRSKISKKKNAIAFLNHHPDVIIRKLEQNNFRVVDKLSVSNLRNSLIKNHLAEETLLSIEKKIQKPFAKVNFGPSIFILAKKI</sequence>
<evidence type="ECO:0000313" key="2">
    <source>
        <dbReference type="EMBL" id="OGM54229.1"/>
    </source>
</evidence>